<dbReference type="EMBL" id="JAGSYN010000303">
    <property type="protein sequence ID" value="KAG7660446.1"/>
    <property type="molecule type" value="Genomic_DNA"/>
</dbReference>
<dbReference type="GeneID" id="73472845"/>
<dbReference type="Pfam" id="PF10315">
    <property type="entry name" value="Aim19"/>
    <property type="match status" value="1"/>
</dbReference>
<comment type="caution">
    <text evidence="1">The sequence shown here is derived from an EMBL/GenBank/DDBJ whole genome shotgun (WGS) entry which is preliminary data.</text>
</comment>
<evidence type="ECO:0000313" key="2">
    <source>
        <dbReference type="Proteomes" id="UP000694255"/>
    </source>
</evidence>
<reference evidence="1 2" key="1">
    <citation type="journal article" date="2021" name="DNA Res.">
        <title>Genome analysis of Candida subhashii reveals its hybrid nature and dual mitochondrial genome conformations.</title>
        <authorList>
            <person name="Mixao V."/>
            <person name="Hegedusova E."/>
            <person name="Saus E."/>
            <person name="Pryszcz L.P."/>
            <person name="Cillingova A."/>
            <person name="Nosek J."/>
            <person name="Gabaldon T."/>
        </authorList>
    </citation>
    <scope>NUCLEOTIDE SEQUENCE [LARGE SCALE GENOMIC DNA]</scope>
    <source>
        <strain evidence="1 2">CBS 10753</strain>
    </source>
</reference>
<dbReference type="PANTHER" id="PTHR28177:SF1">
    <property type="entry name" value="ALTERED INHERITANCE OF MITOCHONDRIA PROTEIN 19, MITOCHONDRIAL"/>
    <property type="match status" value="1"/>
</dbReference>
<evidence type="ECO:0000313" key="1">
    <source>
        <dbReference type="EMBL" id="KAG7660446.1"/>
    </source>
</evidence>
<dbReference type="RefSeq" id="XP_049260680.1">
    <property type="nucleotide sequence ID" value="XM_049410178.1"/>
</dbReference>
<sequence>MTPETVSKPSIFNSIESLSISPYPALVFGNILILKGALQSSASLAVNGSTGSTLIKSQKLQPTRISCFGFGATQLIGAWLMYDGEPVNAAGFNFAWSSLYLIVNGRSSFKSIFRGRVSPLGLSILALGNSVIYGGEFFWPRQDSQQPI</sequence>
<organism evidence="1 2">
    <name type="scientific">[Candida] subhashii</name>
    <dbReference type="NCBI Taxonomy" id="561895"/>
    <lineage>
        <taxon>Eukaryota</taxon>
        <taxon>Fungi</taxon>
        <taxon>Dikarya</taxon>
        <taxon>Ascomycota</taxon>
        <taxon>Saccharomycotina</taxon>
        <taxon>Pichiomycetes</taxon>
        <taxon>Debaryomycetaceae</taxon>
        <taxon>Spathaspora</taxon>
    </lineage>
</organism>
<dbReference type="GO" id="GO:0005739">
    <property type="term" value="C:mitochondrion"/>
    <property type="evidence" value="ECO:0007669"/>
    <property type="project" value="TreeGrafter"/>
</dbReference>
<dbReference type="PANTHER" id="PTHR28177">
    <property type="entry name" value="ALTERED INHERITANCE OF MITOCHONDRIA PROTEIN 19, MITOCHONDRIAL"/>
    <property type="match status" value="1"/>
</dbReference>
<dbReference type="Proteomes" id="UP000694255">
    <property type="component" value="Unassembled WGS sequence"/>
</dbReference>
<protein>
    <submittedName>
        <fullName evidence="1">Uncharacterized protein</fullName>
    </submittedName>
</protein>
<dbReference type="AlphaFoldDB" id="A0A8J5QFX2"/>
<dbReference type="InterPro" id="IPR019419">
    <property type="entry name" value="AIM19"/>
</dbReference>
<dbReference type="OrthoDB" id="5554402at2759"/>
<name>A0A8J5QFX2_9ASCO</name>
<accession>A0A8J5QFX2</accession>
<proteinExistence type="predicted"/>
<gene>
    <name evidence="1" type="ORF">J8A68_006046</name>
</gene>
<keyword evidence="2" id="KW-1185">Reference proteome</keyword>